<organism evidence="2 3">
    <name type="scientific">Portunus trituberculatus</name>
    <name type="common">Swimming crab</name>
    <name type="synonym">Neptunus trituberculatus</name>
    <dbReference type="NCBI Taxonomy" id="210409"/>
    <lineage>
        <taxon>Eukaryota</taxon>
        <taxon>Metazoa</taxon>
        <taxon>Ecdysozoa</taxon>
        <taxon>Arthropoda</taxon>
        <taxon>Crustacea</taxon>
        <taxon>Multicrustacea</taxon>
        <taxon>Malacostraca</taxon>
        <taxon>Eumalacostraca</taxon>
        <taxon>Eucarida</taxon>
        <taxon>Decapoda</taxon>
        <taxon>Pleocyemata</taxon>
        <taxon>Brachyura</taxon>
        <taxon>Eubrachyura</taxon>
        <taxon>Portunoidea</taxon>
        <taxon>Portunidae</taxon>
        <taxon>Portuninae</taxon>
        <taxon>Portunus</taxon>
    </lineage>
</organism>
<feature type="region of interest" description="Disordered" evidence="1">
    <location>
        <begin position="18"/>
        <end position="42"/>
    </location>
</feature>
<evidence type="ECO:0000313" key="2">
    <source>
        <dbReference type="EMBL" id="MPC71574.1"/>
    </source>
</evidence>
<comment type="caution">
    <text evidence="2">The sequence shown here is derived from an EMBL/GenBank/DDBJ whole genome shotgun (WGS) entry which is preliminary data.</text>
</comment>
<dbReference type="EMBL" id="VSRR010033130">
    <property type="protein sequence ID" value="MPC71574.1"/>
    <property type="molecule type" value="Genomic_DNA"/>
</dbReference>
<proteinExistence type="predicted"/>
<name>A0A5B7HSZ4_PORTR</name>
<protein>
    <submittedName>
        <fullName evidence="2">Uncharacterized protein</fullName>
    </submittedName>
</protein>
<sequence>MWEGEHIKRLTRQSLSCRRRNRDLATQRRSHRDADTAAQTQRYKRCTSQMRFRHRVKAISG</sequence>
<dbReference type="Proteomes" id="UP000324222">
    <property type="component" value="Unassembled WGS sequence"/>
</dbReference>
<evidence type="ECO:0000313" key="3">
    <source>
        <dbReference type="Proteomes" id="UP000324222"/>
    </source>
</evidence>
<reference evidence="2 3" key="1">
    <citation type="submission" date="2019-05" db="EMBL/GenBank/DDBJ databases">
        <title>Another draft genome of Portunus trituberculatus and its Hox gene families provides insights of decapod evolution.</title>
        <authorList>
            <person name="Jeong J.-H."/>
            <person name="Song I."/>
            <person name="Kim S."/>
            <person name="Choi T."/>
            <person name="Kim D."/>
            <person name="Ryu S."/>
            <person name="Kim W."/>
        </authorList>
    </citation>
    <scope>NUCLEOTIDE SEQUENCE [LARGE SCALE GENOMIC DNA]</scope>
    <source>
        <tissue evidence="2">Muscle</tissue>
    </source>
</reference>
<evidence type="ECO:0000256" key="1">
    <source>
        <dbReference type="SAM" id="MobiDB-lite"/>
    </source>
</evidence>
<dbReference type="AlphaFoldDB" id="A0A5B7HSZ4"/>
<gene>
    <name evidence="2" type="ORF">E2C01_065853</name>
</gene>
<accession>A0A5B7HSZ4</accession>
<keyword evidence="3" id="KW-1185">Reference proteome</keyword>